<feature type="transmembrane region" description="Helical" evidence="5">
    <location>
        <begin position="207"/>
        <end position="230"/>
    </location>
</feature>
<evidence type="ECO:0000256" key="2">
    <source>
        <dbReference type="ARBA" id="ARBA00022692"/>
    </source>
</evidence>
<evidence type="ECO:0000313" key="7">
    <source>
        <dbReference type="EMBL" id="MBW12533.1"/>
    </source>
</evidence>
<dbReference type="Pfam" id="PF03151">
    <property type="entry name" value="TPT"/>
    <property type="match status" value="1"/>
</dbReference>
<feature type="transmembrane region" description="Helical" evidence="5">
    <location>
        <begin position="174"/>
        <end position="195"/>
    </location>
</feature>
<gene>
    <name evidence="7" type="primary">Gfr_1</name>
</gene>
<reference evidence="7" key="1">
    <citation type="submission" date="2017-10" db="EMBL/GenBank/DDBJ databases">
        <title>Transcriptome Assembly of Sugarcane Aphid Adults.</title>
        <authorList>
            <person name="Scully E.D."/>
            <person name="Palmer N.A."/>
            <person name="Geib S.M."/>
            <person name="Sarath G."/>
            <person name="Sattler S.E."/>
        </authorList>
    </citation>
    <scope>NUCLEOTIDE SEQUENCE</scope>
    <source>
        <tissue evidence="7">Whole body</tissue>
    </source>
</reference>
<dbReference type="PANTHER" id="PTHR11132">
    <property type="entry name" value="SOLUTE CARRIER FAMILY 35"/>
    <property type="match status" value="1"/>
</dbReference>
<evidence type="ECO:0000256" key="4">
    <source>
        <dbReference type="ARBA" id="ARBA00023136"/>
    </source>
</evidence>
<dbReference type="AlphaFoldDB" id="A0A2H8TEL6"/>
<dbReference type="OrthoDB" id="5547497at2759"/>
<protein>
    <submittedName>
        <fullName evidence="7">Putative GDP-fucose transporter</fullName>
    </submittedName>
</protein>
<name>A0A2H8TEL6_9HEMI</name>
<feature type="transmembrane region" description="Helical" evidence="5">
    <location>
        <begin position="300"/>
        <end position="318"/>
    </location>
</feature>
<evidence type="ECO:0000259" key="6">
    <source>
        <dbReference type="Pfam" id="PF03151"/>
    </source>
</evidence>
<keyword evidence="3 5" id="KW-1133">Transmembrane helix</keyword>
<dbReference type="GO" id="GO:0016020">
    <property type="term" value="C:membrane"/>
    <property type="evidence" value="ECO:0007669"/>
    <property type="project" value="UniProtKB-SubCell"/>
</dbReference>
<feature type="domain" description="Sugar phosphate transporter" evidence="6">
    <location>
        <begin position="19"/>
        <end position="286"/>
    </location>
</feature>
<feature type="transmembrane region" description="Helical" evidence="5">
    <location>
        <begin position="242"/>
        <end position="263"/>
    </location>
</feature>
<evidence type="ECO:0000256" key="1">
    <source>
        <dbReference type="ARBA" id="ARBA00004141"/>
    </source>
</evidence>
<proteinExistence type="predicted"/>
<feature type="transmembrane region" description="Helical" evidence="5">
    <location>
        <begin position="97"/>
        <end position="115"/>
    </location>
</feature>
<dbReference type="InterPro" id="IPR004853">
    <property type="entry name" value="Sugar_P_trans_dom"/>
</dbReference>
<evidence type="ECO:0000256" key="3">
    <source>
        <dbReference type="ARBA" id="ARBA00022989"/>
    </source>
</evidence>
<accession>A0A2H8TEL6</accession>
<keyword evidence="4 5" id="KW-0472">Membrane</keyword>
<feature type="transmembrane region" description="Helical" evidence="5">
    <location>
        <begin position="54"/>
        <end position="77"/>
    </location>
</feature>
<feature type="transmembrane region" description="Helical" evidence="5">
    <location>
        <begin position="20"/>
        <end position="42"/>
    </location>
</feature>
<evidence type="ECO:0000256" key="5">
    <source>
        <dbReference type="SAM" id="Phobius"/>
    </source>
</evidence>
<comment type="subcellular location">
    <subcellularLocation>
        <location evidence="1">Membrane</location>
        <topology evidence="1">Multi-pass membrane protein</topology>
    </subcellularLocation>
</comment>
<dbReference type="InterPro" id="IPR050186">
    <property type="entry name" value="TPT_transporter"/>
</dbReference>
<keyword evidence="2 5" id="KW-0812">Transmembrane</keyword>
<organism evidence="7">
    <name type="scientific">Melanaphis sacchari</name>
    <dbReference type="NCBI Taxonomy" id="742174"/>
    <lineage>
        <taxon>Eukaryota</taxon>
        <taxon>Metazoa</taxon>
        <taxon>Ecdysozoa</taxon>
        <taxon>Arthropoda</taxon>
        <taxon>Hexapoda</taxon>
        <taxon>Insecta</taxon>
        <taxon>Pterygota</taxon>
        <taxon>Neoptera</taxon>
        <taxon>Paraneoptera</taxon>
        <taxon>Hemiptera</taxon>
        <taxon>Sternorrhyncha</taxon>
        <taxon>Aphidomorpha</taxon>
        <taxon>Aphidoidea</taxon>
        <taxon>Aphididae</taxon>
        <taxon>Aphidini</taxon>
        <taxon>Melanaphis</taxon>
    </lineage>
</organism>
<dbReference type="EMBL" id="GFXV01000728">
    <property type="protein sequence ID" value="MBW12533.1"/>
    <property type="molecule type" value="Transcribed_RNA"/>
</dbReference>
<sequence length="335" mass="37964">MKLLYFEMKLDTLSLKYIQIFFVVVIYWVISILTVFVNKTLLSIDQLDVDAPIFIAWFQCLVSAIICFTLSCLSKMFPKVVQFPEGNPFNTLTVKSVLPLSILYISMISTNNYCLKFVDVTFYYVGRSLTTVFNVILSYLILGQTTSIKCLLCCFAVVCGFFLGVDQENLSGSFSLVGTLFGVLSSFSLACYSIQIKKVLPVVNNQIWLLSYFNNVYATILFIPLLALEAKELSNYSKLTEYKFLFLMIIGGVCGLSIGYVTVLQVQVTSPLTHNISGTAKSCFQTVLASFWYSQWKSSIWWFSNFIVLGGSAAYTIVKNREMEKKYRPIVYNRC</sequence>
<feature type="transmembrane region" description="Helical" evidence="5">
    <location>
        <begin position="146"/>
        <end position="165"/>
    </location>
</feature>